<evidence type="ECO:0000313" key="5">
    <source>
        <dbReference type="EMBL" id="OYD48835.1"/>
    </source>
</evidence>
<reference evidence="5 6" key="1">
    <citation type="submission" date="2017-07" db="EMBL/GenBank/DDBJ databases">
        <title>Acidovorax KNDSW TSA 6 genome sequence and assembly.</title>
        <authorList>
            <person name="Mayilraj S."/>
        </authorList>
    </citation>
    <scope>NUCLEOTIDE SEQUENCE [LARGE SCALE GENOMIC DNA]</scope>
    <source>
        <strain evidence="5 6">KNDSW-TSA6</strain>
    </source>
</reference>
<feature type="domain" description="GGDEF" evidence="4">
    <location>
        <begin position="254"/>
        <end position="386"/>
    </location>
</feature>
<keyword evidence="3" id="KW-0472">Membrane</keyword>
<dbReference type="InterPro" id="IPR050469">
    <property type="entry name" value="Diguanylate_Cyclase"/>
</dbReference>
<dbReference type="PANTHER" id="PTHR45138:SF9">
    <property type="entry name" value="DIGUANYLATE CYCLASE DGCM-RELATED"/>
    <property type="match status" value="1"/>
</dbReference>
<dbReference type="PANTHER" id="PTHR45138">
    <property type="entry name" value="REGULATORY COMPONENTS OF SENSORY TRANSDUCTION SYSTEM"/>
    <property type="match status" value="1"/>
</dbReference>
<accession>A0A235EK47</accession>
<dbReference type="GO" id="GO:0005886">
    <property type="term" value="C:plasma membrane"/>
    <property type="evidence" value="ECO:0007669"/>
    <property type="project" value="TreeGrafter"/>
</dbReference>
<dbReference type="InterPro" id="IPR000160">
    <property type="entry name" value="GGDEF_dom"/>
</dbReference>
<name>A0A235EK47_9BURK</name>
<dbReference type="AlphaFoldDB" id="A0A235EK47"/>
<keyword evidence="3" id="KW-1133">Transmembrane helix</keyword>
<feature type="transmembrane region" description="Helical" evidence="3">
    <location>
        <begin position="93"/>
        <end position="114"/>
    </location>
</feature>
<dbReference type="Gene3D" id="3.30.70.270">
    <property type="match status" value="1"/>
</dbReference>
<dbReference type="SUPFAM" id="SSF55073">
    <property type="entry name" value="Nucleotide cyclase"/>
    <property type="match status" value="1"/>
</dbReference>
<feature type="transmembrane region" description="Helical" evidence="3">
    <location>
        <begin position="189"/>
        <end position="212"/>
    </location>
</feature>
<dbReference type="OrthoDB" id="9813903at2"/>
<dbReference type="EC" id="2.7.7.65" evidence="1"/>
<feature type="transmembrane region" description="Helical" evidence="3">
    <location>
        <begin position="6"/>
        <end position="24"/>
    </location>
</feature>
<comment type="caution">
    <text evidence="5">The sequence shown here is derived from an EMBL/GenBank/DDBJ whole genome shotgun (WGS) entry which is preliminary data.</text>
</comment>
<sequence>MHSPTLTILAALLTALVTAVLYAVWHFNKNIPGLRLWMLSFLCSSIFTLSLLVRSWLPEVVGVAISQGFVALGAYLCLLAGRTYMGRRPFSHLYAVVGIGALVALSVVFTVVYPHLGMRFVLAGLGAGVCYLLTARTLAAGGMHRVPARYLLAGVLGLHGLFLLLRPALFTLGSAGPGVLPGAGPMALVSQFVVLEAIVAVVLLGFGALILANEFITSELRHLAEVDPLTSVFNRRAFFTLLDKAVSGAQRTHTPVPVLVLDLDHFKTINDTWGHRAGDDVLRHFVALALRCLRKEDVMGRLGGEEFAIFLPNAGAEGARAVAERLRLLVESHPATAGVQSIPLTVSIGIALCGPGDSAGAALQRADEAMYLAKQRGRNRVEMSGPAAAAAAPAVVATAA</sequence>
<evidence type="ECO:0000256" key="2">
    <source>
        <dbReference type="ARBA" id="ARBA00034247"/>
    </source>
</evidence>
<keyword evidence="6" id="KW-1185">Reference proteome</keyword>
<gene>
    <name evidence="5" type="ORF">CBY09_18680</name>
</gene>
<dbReference type="Pfam" id="PF00990">
    <property type="entry name" value="GGDEF"/>
    <property type="match status" value="1"/>
</dbReference>
<dbReference type="RefSeq" id="WP_094291060.1">
    <property type="nucleotide sequence ID" value="NZ_NOIG01000011.1"/>
</dbReference>
<dbReference type="Proteomes" id="UP000215441">
    <property type="component" value="Unassembled WGS sequence"/>
</dbReference>
<dbReference type="GO" id="GO:0052621">
    <property type="term" value="F:diguanylate cyclase activity"/>
    <property type="evidence" value="ECO:0007669"/>
    <property type="project" value="UniProtKB-EC"/>
</dbReference>
<dbReference type="CDD" id="cd01949">
    <property type="entry name" value="GGDEF"/>
    <property type="match status" value="1"/>
</dbReference>
<comment type="catalytic activity">
    <reaction evidence="2">
        <text>2 GTP = 3',3'-c-di-GMP + 2 diphosphate</text>
        <dbReference type="Rhea" id="RHEA:24898"/>
        <dbReference type="ChEBI" id="CHEBI:33019"/>
        <dbReference type="ChEBI" id="CHEBI:37565"/>
        <dbReference type="ChEBI" id="CHEBI:58805"/>
        <dbReference type="EC" id="2.7.7.65"/>
    </reaction>
</comment>
<evidence type="ECO:0000313" key="6">
    <source>
        <dbReference type="Proteomes" id="UP000215441"/>
    </source>
</evidence>
<protein>
    <recommendedName>
        <fullName evidence="1">diguanylate cyclase</fullName>
        <ecNumber evidence="1">2.7.7.65</ecNumber>
    </recommendedName>
</protein>
<dbReference type="NCBIfam" id="TIGR00254">
    <property type="entry name" value="GGDEF"/>
    <property type="match status" value="1"/>
</dbReference>
<dbReference type="GO" id="GO:1902201">
    <property type="term" value="P:negative regulation of bacterial-type flagellum-dependent cell motility"/>
    <property type="evidence" value="ECO:0007669"/>
    <property type="project" value="TreeGrafter"/>
</dbReference>
<dbReference type="InterPro" id="IPR043128">
    <property type="entry name" value="Rev_trsase/Diguanyl_cyclase"/>
</dbReference>
<dbReference type="EMBL" id="NOIG01000011">
    <property type="protein sequence ID" value="OYD48835.1"/>
    <property type="molecule type" value="Genomic_DNA"/>
</dbReference>
<feature type="transmembrane region" description="Helical" evidence="3">
    <location>
        <begin position="36"/>
        <end position="57"/>
    </location>
</feature>
<feature type="transmembrane region" description="Helical" evidence="3">
    <location>
        <begin position="150"/>
        <end position="169"/>
    </location>
</feature>
<evidence type="ECO:0000256" key="3">
    <source>
        <dbReference type="SAM" id="Phobius"/>
    </source>
</evidence>
<dbReference type="FunFam" id="3.30.70.270:FF:000001">
    <property type="entry name" value="Diguanylate cyclase domain protein"/>
    <property type="match status" value="1"/>
</dbReference>
<dbReference type="GO" id="GO:0043709">
    <property type="term" value="P:cell adhesion involved in single-species biofilm formation"/>
    <property type="evidence" value="ECO:0007669"/>
    <property type="project" value="TreeGrafter"/>
</dbReference>
<proteinExistence type="predicted"/>
<dbReference type="SMART" id="SM00267">
    <property type="entry name" value="GGDEF"/>
    <property type="match status" value="1"/>
</dbReference>
<keyword evidence="3" id="KW-0812">Transmembrane</keyword>
<dbReference type="InterPro" id="IPR029787">
    <property type="entry name" value="Nucleotide_cyclase"/>
</dbReference>
<evidence type="ECO:0000256" key="1">
    <source>
        <dbReference type="ARBA" id="ARBA00012528"/>
    </source>
</evidence>
<dbReference type="PROSITE" id="PS50887">
    <property type="entry name" value="GGDEF"/>
    <property type="match status" value="1"/>
</dbReference>
<feature type="transmembrane region" description="Helical" evidence="3">
    <location>
        <begin position="63"/>
        <end position="81"/>
    </location>
</feature>
<feature type="transmembrane region" description="Helical" evidence="3">
    <location>
        <begin position="120"/>
        <end position="138"/>
    </location>
</feature>
<evidence type="ECO:0000259" key="4">
    <source>
        <dbReference type="PROSITE" id="PS50887"/>
    </source>
</evidence>
<organism evidence="5 6">
    <name type="scientific">Acidovorax kalamii</name>
    <dbReference type="NCBI Taxonomy" id="2004485"/>
    <lineage>
        <taxon>Bacteria</taxon>
        <taxon>Pseudomonadati</taxon>
        <taxon>Pseudomonadota</taxon>
        <taxon>Betaproteobacteria</taxon>
        <taxon>Burkholderiales</taxon>
        <taxon>Comamonadaceae</taxon>
        <taxon>Acidovorax</taxon>
    </lineage>
</organism>